<evidence type="ECO:0000256" key="1">
    <source>
        <dbReference type="SAM" id="SignalP"/>
    </source>
</evidence>
<name>A0A285MWQ0_9FLAO</name>
<feature type="signal peptide" evidence="1">
    <location>
        <begin position="1"/>
        <end position="20"/>
    </location>
</feature>
<evidence type="ECO:0000313" key="3">
    <source>
        <dbReference type="Proteomes" id="UP000219048"/>
    </source>
</evidence>
<keyword evidence="3" id="KW-1185">Reference proteome</keyword>
<accession>A0A285MWQ0</accession>
<protein>
    <recommendedName>
        <fullName evidence="4">DUF1311 domain-containing protein</fullName>
    </recommendedName>
</protein>
<sequence length="154" mass="17734">MKKVVLPLCFIVMVSVGLLSMDAFPEKVDFSKMFKFEKKEVSDHPIKYSDCISEAELSKLDSIGANFNSLPKGTLFKEINICLEKYQLSLDSTIENLSAIDAHEFLHNEYERCKTIIYKESISEIKTYYHKGIMQICYERDKSLNQTSNKVAKL</sequence>
<dbReference type="EMBL" id="OBEH01000006">
    <property type="protein sequence ID" value="SNZ01615.1"/>
    <property type="molecule type" value="Genomic_DNA"/>
</dbReference>
<organism evidence="2 3">
    <name type="scientific">Flagellimonas pacifica</name>
    <dbReference type="NCBI Taxonomy" id="1247520"/>
    <lineage>
        <taxon>Bacteria</taxon>
        <taxon>Pseudomonadati</taxon>
        <taxon>Bacteroidota</taxon>
        <taxon>Flavobacteriia</taxon>
        <taxon>Flavobacteriales</taxon>
        <taxon>Flavobacteriaceae</taxon>
        <taxon>Flagellimonas</taxon>
    </lineage>
</organism>
<evidence type="ECO:0000313" key="2">
    <source>
        <dbReference type="EMBL" id="SNZ01615.1"/>
    </source>
</evidence>
<dbReference type="Proteomes" id="UP000219048">
    <property type="component" value="Unassembled WGS sequence"/>
</dbReference>
<evidence type="ECO:0008006" key="4">
    <source>
        <dbReference type="Google" id="ProtNLM"/>
    </source>
</evidence>
<dbReference type="OrthoDB" id="1453802at2"/>
<reference evidence="3" key="1">
    <citation type="submission" date="2017-09" db="EMBL/GenBank/DDBJ databases">
        <authorList>
            <person name="Varghese N."/>
            <person name="Submissions S."/>
        </authorList>
    </citation>
    <scope>NUCLEOTIDE SEQUENCE [LARGE SCALE GENOMIC DNA]</scope>
    <source>
        <strain evidence="3">DSM 25885</strain>
    </source>
</reference>
<dbReference type="RefSeq" id="WP_133067272.1">
    <property type="nucleotide sequence ID" value="NZ_OBEH01000006.1"/>
</dbReference>
<gene>
    <name evidence="2" type="ORF">SAMN06265377_3457</name>
</gene>
<keyword evidence="1" id="KW-0732">Signal</keyword>
<dbReference type="AlphaFoldDB" id="A0A285MWQ0"/>
<proteinExistence type="predicted"/>
<feature type="chain" id="PRO_5013126232" description="DUF1311 domain-containing protein" evidence="1">
    <location>
        <begin position="21"/>
        <end position="154"/>
    </location>
</feature>